<feature type="region of interest" description="Disordered" evidence="2">
    <location>
        <begin position="301"/>
        <end position="337"/>
    </location>
</feature>
<dbReference type="RefSeq" id="XP_018986429.1">
    <property type="nucleotide sequence ID" value="XM_019128272.1"/>
</dbReference>
<proteinExistence type="predicted"/>
<keyword evidence="1" id="KW-0539">Nucleus</keyword>
<dbReference type="OrthoDB" id="5374328at2759"/>
<dbReference type="Pfam" id="PF10297">
    <property type="entry name" value="Hap4_Hap_bind"/>
    <property type="match status" value="1"/>
</dbReference>
<evidence type="ECO:0000256" key="2">
    <source>
        <dbReference type="SAM" id="MobiDB-lite"/>
    </source>
</evidence>
<evidence type="ECO:0000259" key="3">
    <source>
        <dbReference type="Pfam" id="PF10297"/>
    </source>
</evidence>
<feature type="domain" description="Hap4 transcription factor heteromerisation" evidence="3">
    <location>
        <begin position="75"/>
        <end position="91"/>
    </location>
</feature>
<name>A0A1E3QTU1_9ASCO</name>
<protein>
    <recommendedName>
        <fullName evidence="3">Hap4 transcription factor heteromerisation domain-containing protein</fullName>
    </recommendedName>
</protein>
<reference evidence="5" key="1">
    <citation type="submission" date="2016-05" db="EMBL/GenBank/DDBJ databases">
        <title>Comparative genomics of biotechnologically important yeasts.</title>
        <authorList>
            <consortium name="DOE Joint Genome Institute"/>
            <person name="Riley R."/>
            <person name="Haridas S."/>
            <person name="Wolfe K.H."/>
            <person name="Lopes M.R."/>
            <person name="Hittinger C.T."/>
            <person name="Goker M."/>
            <person name="Salamov A."/>
            <person name="Wisecaver J."/>
            <person name="Long T.M."/>
            <person name="Aerts A.L."/>
            <person name="Barry K."/>
            <person name="Choi C."/>
            <person name="Clum A."/>
            <person name="Coughlan A.Y."/>
            <person name="Deshpande S."/>
            <person name="Douglass A.P."/>
            <person name="Hanson S.J."/>
            <person name="Klenk H.-P."/>
            <person name="Labutti K."/>
            <person name="Lapidus A."/>
            <person name="Lindquist E."/>
            <person name="Lipzen A."/>
            <person name="Meier-Kolthoff J.P."/>
            <person name="Ohm R.A."/>
            <person name="Otillar R.P."/>
            <person name="Pangilinan J."/>
            <person name="Peng Y."/>
            <person name="Rokas A."/>
            <person name="Rosa C.A."/>
            <person name="Scheuner C."/>
            <person name="Sibirny A.A."/>
            <person name="Slot J.C."/>
            <person name="Stielow J.B."/>
            <person name="Sun H."/>
            <person name="Kurtzman C.P."/>
            <person name="Blackwell M."/>
            <person name="Grigoriev I.V."/>
            <person name="Jeffries T.W."/>
        </authorList>
    </citation>
    <scope>NUCLEOTIDE SEQUENCE [LARGE SCALE GENOMIC DNA]</scope>
    <source>
        <strain evidence="5">NRRL Y-12698</strain>
    </source>
</reference>
<dbReference type="GO" id="GO:0005634">
    <property type="term" value="C:nucleus"/>
    <property type="evidence" value="ECO:0007669"/>
    <property type="project" value="InterPro"/>
</dbReference>
<dbReference type="Proteomes" id="UP000094336">
    <property type="component" value="Unassembled WGS sequence"/>
</dbReference>
<sequence length="483" mass="51482">MVPIVPLVSGNAPAPRPPSKQLLTHLKPISVISNAAGLNHSALSGRPAVVPTLQNYPPQQHGLPVAKAPDFVVKTSKKWVLPPRPKPGRKPVASEKKNCPARPLPVDVAAVAAAADAATGSSSKPILPLPPVRKSVPFVTVDPKLKTINPKSILVPVPGAGGKAPAKAAPHDSASASAALVQGLNGSIGNNPLSQAILTVDEENFQLRNELIKLVSDFNILKSELTQSEVQPVESRPGYGSRKRSHDNLDSPLVPDTPATTKAPGLDKIRHSNAGPLVAPVTSPFPATIEESLREYLNLSDNEEEDDTIGESPISVDDELPSLADTPSSTIDSTVSAHDEPELLLLPRHERYKKPAKSMPHDNDLLAIPNLSELTGDDLDFSFFNITSPSPFDEPYFPAKAGKLAKSGNAFTSIDFTSLASDDWMLDSPGSSDVAFQRSSLSLDDTRKSNNLILSFMDKEPKYDNPMSNEGIDSLGWGSLNPF</sequence>
<evidence type="ECO:0000313" key="4">
    <source>
        <dbReference type="EMBL" id="ODQ81101.1"/>
    </source>
</evidence>
<dbReference type="InterPro" id="IPR018287">
    <property type="entry name" value="Hap4_TF_heteromerisation"/>
</dbReference>
<evidence type="ECO:0000256" key="1">
    <source>
        <dbReference type="ARBA" id="ARBA00023242"/>
    </source>
</evidence>
<dbReference type="EMBL" id="KV454428">
    <property type="protein sequence ID" value="ODQ81101.1"/>
    <property type="molecule type" value="Genomic_DNA"/>
</dbReference>
<organism evidence="4 5">
    <name type="scientific">Babjeviella inositovora NRRL Y-12698</name>
    <dbReference type="NCBI Taxonomy" id="984486"/>
    <lineage>
        <taxon>Eukaryota</taxon>
        <taxon>Fungi</taxon>
        <taxon>Dikarya</taxon>
        <taxon>Ascomycota</taxon>
        <taxon>Saccharomycotina</taxon>
        <taxon>Pichiomycetes</taxon>
        <taxon>Serinales incertae sedis</taxon>
        <taxon>Babjeviella</taxon>
    </lineage>
</organism>
<evidence type="ECO:0000313" key="5">
    <source>
        <dbReference type="Proteomes" id="UP000094336"/>
    </source>
</evidence>
<gene>
    <name evidence="4" type="ORF">BABINDRAFT_160507</name>
</gene>
<feature type="region of interest" description="Disordered" evidence="2">
    <location>
        <begin position="228"/>
        <end position="283"/>
    </location>
</feature>
<dbReference type="STRING" id="984486.A0A1E3QTU1"/>
<dbReference type="GeneID" id="30146125"/>
<dbReference type="GO" id="GO:0006355">
    <property type="term" value="P:regulation of DNA-templated transcription"/>
    <property type="evidence" value="ECO:0007669"/>
    <property type="project" value="InterPro"/>
</dbReference>
<dbReference type="AlphaFoldDB" id="A0A1E3QTU1"/>
<accession>A0A1E3QTU1</accession>
<keyword evidence="5" id="KW-1185">Reference proteome</keyword>
<feature type="compositionally biased region" description="Polar residues" evidence="2">
    <location>
        <begin position="325"/>
        <end position="336"/>
    </location>
</feature>